<evidence type="ECO:0000313" key="1">
    <source>
        <dbReference type="EMBL" id="MBB6003999.1"/>
    </source>
</evidence>
<dbReference type="Gene3D" id="3.90.930.1">
    <property type="match status" value="1"/>
</dbReference>
<dbReference type="PROSITE" id="PS51257">
    <property type="entry name" value="PROKAR_LIPOPROTEIN"/>
    <property type="match status" value="1"/>
</dbReference>
<protein>
    <submittedName>
        <fullName evidence="1">Antitoxin component YwqK of YwqJK toxin-antitoxin module</fullName>
    </submittedName>
</protein>
<keyword evidence="2" id="KW-1185">Reference proteome</keyword>
<dbReference type="Pfam" id="PF07661">
    <property type="entry name" value="MORN_2"/>
    <property type="match status" value="2"/>
</dbReference>
<proteinExistence type="predicted"/>
<dbReference type="AlphaFoldDB" id="A0A841ERI8"/>
<dbReference type="InterPro" id="IPR011652">
    <property type="entry name" value="MORN_2"/>
</dbReference>
<sequence length="198" mass="23233">MYIKIHHSSIITPNSKLILFLLLIFVACSSPQVEITWDEKLFSQNNDGLLYQQKVFSGTLVKYYSNKKIASKQRFDKGKLEGLSEKWFENGQIQERRFYSQNQKIGKHEAWWENGQKRFEYEFKNDAPIKKHKEWYSNGQLFSVNNYDENGQPVGVQQMWFDDGKIKANYEVKNGRRFGLLGAKGCMGNNEKTLLNEK</sequence>
<dbReference type="RefSeq" id="WP_184134736.1">
    <property type="nucleotide sequence ID" value="NZ_JACHKT010000018.1"/>
</dbReference>
<dbReference type="EMBL" id="JACHKT010000018">
    <property type="protein sequence ID" value="MBB6003999.1"/>
    <property type="molecule type" value="Genomic_DNA"/>
</dbReference>
<evidence type="ECO:0000313" key="2">
    <source>
        <dbReference type="Proteomes" id="UP000524404"/>
    </source>
</evidence>
<dbReference type="SUPFAM" id="SSF82185">
    <property type="entry name" value="Histone H3 K4-specific methyltransferase SET7/9 N-terminal domain"/>
    <property type="match status" value="2"/>
</dbReference>
<accession>A0A841ERI8</accession>
<name>A0A841ERI8_9BACT</name>
<organism evidence="1 2">
    <name type="scientific">Arcicella rosea</name>
    <dbReference type="NCBI Taxonomy" id="502909"/>
    <lineage>
        <taxon>Bacteria</taxon>
        <taxon>Pseudomonadati</taxon>
        <taxon>Bacteroidota</taxon>
        <taxon>Cytophagia</taxon>
        <taxon>Cytophagales</taxon>
        <taxon>Flectobacillaceae</taxon>
        <taxon>Arcicella</taxon>
    </lineage>
</organism>
<reference evidence="1 2" key="1">
    <citation type="submission" date="2020-08" db="EMBL/GenBank/DDBJ databases">
        <title>Functional genomics of gut bacteria from endangered species of beetles.</title>
        <authorList>
            <person name="Carlos-Shanley C."/>
        </authorList>
    </citation>
    <scope>NUCLEOTIDE SEQUENCE [LARGE SCALE GENOMIC DNA]</scope>
    <source>
        <strain evidence="1 2">S00070</strain>
    </source>
</reference>
<dbReference type="Proteomes" id="UP000524404">
    <property type="component" value="Unassembled WGS sequence"/>
</dbReference>
<gene>
    <name evidence="1" type="ORF">HNP25_002660</name>
</gene>
<comment type="caution">
    <text evidence="1">The sequence shown here is derived from an EMBL/GenBank/DDBJ whole genome shotgun (WGS) entry which is preliminary data.</text>
</comment>